<feature type="transmembrane region" description="Helical" evidence="8">
    <location>
        <begin position="447"/>
        <end position="466"/>
    </location>
</feature>
<comment type="caution">
    <text evidence="9">The sequence shown here is derived from an EMBL/GenBank/DDBJ whole genome shotgun (WGS) entry which is preliminary data.</text>
</comment>
<keyword evidence="7" id="KW-0012">Acyltransferase</keyword>
<dbReference type="Pfam" id="PF03062">
    <property type="entry name" value="MBOAT"/>
    <property type="match status" value="1"/>
</dbReference>
<organism evidence="9 10">
    <name type="scientific">Candidatus Magasanikbacteria bacterium CG11_big_fil_rev_8_21_14_0_20_39_34</name>
    <dbReference type="NCBI Taxonomy" id="1974653"/>
    <lineage>
        <taxon>Bacteria</taxon>
        <taxon>Candidatus Magasanikiibacteriota</taxon>
    </lineage>
</organism>
<evidence type="ECO:0000256" key="2">
    <source>
        <dbReference type="ARBA" id="ARBA00010323"/>
    </source>
</evidence>
<feature type="transmembrane region" description="Helical" evidence="8">
    <location>
        <begin position="409"/>
        <end position="427"/>
    </location>
</feature>
<feature type="transmembrane region" description="Helical" evidence="8">
    <location>
        <begin position="357"/>
        <end position="374"/>
    </location>
</feature>
<dbReference type="PIRSF" id="PIRSF500217">
    <property type="entry name" value="AlgI"/>
    <property type="match status" value="1"/>
</dbReference>
<sequence length="474" mass="55932">MLFSSFVFLFFFLPLFLLGYYLVPKRWKNAFILLCSLVFYAWGAPKFVLLLVGSSFLDYIFSQQISHHGRQKTKKILLFFSIFFNASLLLYFKYANFFVSELNHFLQFFDIENISLAKIILPIGISFFTFQKISYLVDVYRKIAKPAPNFSSYLLYVVLFPQLIAGPIIRYHDIHLQIQKREHTREKFLEGVYRFCIGLAKKVLIADILAGLVNPIFDLPSSDLTMVFAWLGAIAYALQIYFDFSGYSDMAIGLCKMMGFDIPENFHMPYISRNFTEFWRRWHISLSQWMKEYLYIPLGGNRVSSARMYLNLWIVFLLSGLWHGASTTFIFWGAFHGFFLMLDKMFWLRISEYFKTFFNTLLTFLLLCLSWIFFRADTIADAFLYLQKMFFGTNVSQTLLYDFATNRSLFMLAIALCISFFPAFRFYKKIQEMLQQISLHKILHGKFIFSLVLLFMSILSMANASFNPFIYFRF</sequence>
<evidence type="ECO:0000256" key="1">
    <source>
        <dbReference type="ARBA" id="ARBA00004651"/>
    </source>
</evidence>
<feature type="transmembrane region" description="Helical" evidence="8">
    <location>
        <begin position="153"/>
        <end position="171"/>
    </location>
</feature>
<keyword evidence="4 8" id="KW-0812">Transmembrane</keyword>
<dbReference type="PANTHER" id="PTHR13285">
    <property type="entry name" value="ACYLTRANSFERASE"/>
    <property type="match status" value="1"/>
</dbReference>
<evidence type="ECO:0000256" key="6">
    <source>
        <dbReference type="ARBA" id="ARBA00023136"/>
    </source>
</evidence>
<evidence type="ECO:0000313" key="10">
    <source>
        <dbReference type="Proteomes" id="UP000229600"/>
    </source>
</evidence>
<feature type="transmembrane region" description="Helical" evidence="8">
    <location>
        <begin position="115"/>
        <end position="133"/>
    </location>
</feature>
<dbReference type="Proteomes" id="UP000229600">
    <property type="component" value="Unassembled WGS sequence"/>
</dbReference>
<proteinExistence type="inferred from homology"/>
<feature type="transmembrane region" description="Helical" evidence="8">
    <location>
        <begin position="6"/>
        <end position="23"/>
    </location>
</feature>
<evidence type="ECO:0000256" key="3">
    <source>
        <dbReference type="ARBA" id="ARBA00022475"/>
    </source>
</evidence>
<comment type="subcellular location">
    <subcellularLocation>
        <location evidence="1">Cell membrane</location>
        <topology evidence="1">Multi-pass membrane protein</topology>
    </subcellularLocation>
</comment>
<feature type="transmembrane region" description="Helical" evidence="8">
    <location>
        <begin position="308"/>
        <end position="325"/>
    </location>
</feature>
<evidence type="ECO:0000256" key="8">
    <source>
        <dbReference type="SAM" id="Phobius"/>
    </source>
</evidence>
<dbReference type="InterPro" id="IPR028362">
    <property type="entry name" value="AlgI"/>
</dbReference>
<evidence type="ECO:0000256" key="5">
    <source>
        <dbReference type="ARBA" id="ARBA00022989"/>
    </source>
</evidence>
<feature type="transmembrane region" description="Helical" evidence="8">
    <location>
        <begin position="30"/>
        <end position="56"/>
    </location>
</feature>
<dbReference type="GO" id="GO:0042121">
    <property type="term" value="P:alginic acid biosynthetic process"/>
    <property type="evidence" value="ECO:0007669"/>
    <property type="project" value="InterPro"/>
</dbReference>
<dbReference type="InterPro" id="IPR051085">
    <property type="entry name" value="MB_O-acyltransferase"/>
</dbReference>
<evidence type="ECO:0000313" key="9">
    <source>
        <dbReference type="EMBL" id="PIR03630.1"/>
    </source>
</evidence>
<name>A0A2H0N405_9BACT</name>
<reference evidence="9 10" key="1">
    <citation type="submission" date="2017-09" db="EMBL/GenBank/DDBJ databases">
        <title>Depth-based differentiation of microbial function through sediment-hosted aquifers and enrichment of novel symbionts in the deep terrestrial subsurface.</title>
        <authorList>
            <person name="Probst A.J."/>
            <person name="Ladd B."/>
            <person name="Jarett J.K."/>
            <person name="Geller-Mcgrath D.E."/>
            <person name="Sieber C.M."/>
            <person name="Emerson J.B."/>
            <person name="Anantharaman K."/>
            <person name="Thomas B.C."/>
            <person name="Malmstrom R."/>
            <person name="Stieglmeier M."/>
            <person name="Klingl A."/>
            <person name="Woyke T."/>
            <person name="Ryan C.M."/>
            <person name="Banfield J.F."/>
        </authorList>
    </citation>
    <scope>NUCLEOTIDE SEQUENCE [LARGE SCALE GENOMIC DNA]</scope>
    <source>
        <strain evidence="9">CG11_big_fil_rev_8_21_14_0_20_39_34</strain>
    </source>
</reference>
<dbReference type="AlphaFoldDB" id="A0A2H0N405"/>
<keyword evidence="3 7" id="KW-1003">Cell membrane</keyword>
<evidence type="ECO:0008006" key="11">
    <source>
        <dbReference type="Google" id="ProtNLM"/>
    </source>
</evidence>
<dbReference type="InterPro" id="IPR024194">
    <property type="entry name" value="Ac/AlaTfrase_AlgI/DltB"/>
</dbReference>
<feature type="transmembrane region" description="Helical" evidence="8">
    <location>
        <begin position="76"/>
        <end position="94"/>
    </location>
</feature>
<dbReference type="PANTHER" id="PTHR13285:SF18">
    <property type="entry name" value="PROTEIN-CYSTEINE N-PALMITOYLTRANSFERASE RASP"/>
    <property type="match status" value="1"/>
</dbReference>
<keyword evidence="5 8" id="KW-1133">Transmembrane helix</keyword>
<comment type="similarity">
    <text evidence="2 7">Belongs to the membrane-bound acyltransferase family.</text>
</comment>
<evidence type="ECO:0000256" key="7">
    <source>
        <dbReference type="PIRNR" id="PIRNR016636"/>
    </source>
</evidence>
<keyword evidence="6 7" id="KW-0472">Membrane</keyword>
<dbReference type="InterPro" id="IPR004299">
    <property type="entry name" value="MBOAT_fam"/>
</dbReference>
<protein>
    <recommendedName>
        <fullName evidence="11">Membrane-bound O-acyltransferase family protein</fullName>
    </recommendedName>
</protein>
<gene>
    <name evidence="9" type="ORF">COV59_05585</name>
</gene>
<dbReference type="GO" id="GO:0016746">
    <property type="term" value="F:acyltransferase activity"/>
    <property type="evidence" value="ECO:0007669"/>
    <property type="project" value="UniProtKB-KW"/>
</dbReference>
<evidence type="ECO:0000256" key="4">
    <source>
        <dbReference type="ARBA" id="ARBA00022692"/>
    </source>
</evidence>
<dbReference type="PIRSF" id="PIRSF016636">
    <property type="entry name" value="AlgI_DltB"/>
    <property type="match status" value="1"/>
</dbReference>
<feature type="transmembrane region" description="Helical" evidence="8">
    <location>
        <begin position="224"/>
        <end position="242"/>
    </location>
</feature>
<keyword evidence="7" id="KW-0808">Transferase</keyword>
<accession>A0A2H0N405</accession>
<dbReference type="EMBL" id="PCWN01000011">
    <property type="protein sequence ID" value="PIR03630.1"/>
    <property type="molecule type" value="Genomic_DNA"/>
</dbReference>
<dbReference type="GO" id="GO:0005886">
    <property type="term" value="C:plasma membrane"/>
    <property type="evidence" value="ECO:0007669"/>
    <property type="project" value="UniProtKB-SubCell"/>
</dbReference>